<keyword evidence="2" id="KW-1185">Reference proteome</keyword>
<dbReference type="EMBL" id="MU266434">
    <property type="protein sequence ID" value="KAH7924080.1"/>
    <property type="molecule type" value="Genomic_DNA"/>
</dbReference>
<evidence type="ECO:0000313" key="1">
    <source>
        <dbReference type="EMBL" id="KAH7924080.1"/>
    </source>
</evidence>
<name>A0ACB8BFF0_9AGAM</name>
<organism evidence="1 2">
    <name type="scientific">Leucogyrophana mollusca</name>
    <dbReference type="NCBI Taxonomy" id="85980"/>
    <lineage>
        <taxon>Eukaryota</taxon>
        <taxon>Fungi</taxon>
        <taxon>Dikarya</taxon>
        <taxon>Basidiomycota</taxon>
        <taxon>Agaricomycotina</taxon>
        <taxon>Agaricomycetes</taxon>
        <taxon>Agaricomycetidae</taxon>
        <taxon>Boletales</taxon>
        <taxon>Boletales incertae sedis</taxon>
        <taxon>Leucogyrophana</taxon>
    </lineage>
</organism>
<reference evidence="1" key="1">
    <citation type="journal article" date="2021" name="New Phytol.">
        <title>Evolutionary innovations through gain and loss of genes in the ectomycorrhizal Boletales.</title>
        <authorList>
            <person name="Wu G."/>
            <person name="Miyauchi S."/>
            <person name="Morin E."/>
            <person name="Kuo A."/>
            <person name="Drula E."/>
            <person name="Varga T."/>
            <person name="Kohler A."/>
            <person name="Feng B."/>
            <person name="Cao Y."/>
            <person name="Lipzen A."/>
            <person name="Daum C."/>
            <person name="Hundley H."/>
            <person name="Pangilinan J."/>
            <person name="Johnson J."/>
            <person name="Barry K."/>
            <person name="LaButti K."/>
            <person name="Ng V."/>
            <person name="Ahrendt S."/>
            <person name="Min B."/>
            <person name="Choi I.G."/>
            <person name="Park H."/>
            <person name="Plett J.M."/>
            <person name="Magnuson J."/>
            <person name="Spatafora J.W."/>
            <person name="Nagy L.G."/>
            <person name="Henrissat B."/>
            <person name="Grigoriev I.V."/>
            <person name="Yang Z.L."/>
            <person name="Xu J."/>
            <person name="Martin F.M."/>
        </authorList>
    </citation>
    <scope>NUCLEOTIDE SEQUENCE</scope>
    <source>
        <strain evidence="1">KUC20120723A-06</strain>
    </source>
</reference>
<dbReference type="Proteomes" id="UP000790709">
    <property type="component" value="Unassembled WGS sequence"/>
</dbReference>
<accession>A0ACB8BFF0</accession>
<protein>
    <submittedName>
        <fullName evidence="1">Uncharacterized protein</fullName>
    </submittedName>
</protein>
<comment type="caution">
    <text evidence="1">The sequence shown here is derived from an EMBL/GenBank/DDBJ whole genome shotgun (WGS) entry which is preliminary data.</text>
</comment>
<sequence length="80" mass="9251">MWRGSFVVGSIPASYLPFLEDILARVPVVRHTPEWNCQNWVSEGIRRLRMQGLNIIPTITHATLQTEMMLLLEAWEMGEI</sequence>
<gene>
    <name evidence="1" type="ORF">BV22DRAFT_1035595</name>
</gene>
<evidence type="ECO:0000313" key="2">
    <source>
        <dbReference type="Proteomes" id="UP000790709"/>
    </source>
</evidence>
<proteinExistence type="predicted"/>